<reference evidence="1" key="1">
    <citation type="submission" date="2021-06" db="EMBL/GenBank/DDBJ databases">
        <authorList>
            <person name="Kallberg Y."/>
            <person name="Tangrot J."/>
            <person name="Rosling A."/>
        </authorList>
    </citation>
    <scope>NUCLEOTIDE SEQUENCE</scope>
    <source>
        <strain evidence="1">MA453B</strain>
    </source>
</reference>
<comment type="caution">
    <text evidence="1">The sequence shown here is derived from an EMBL/GenBank/DDBJ whole genome shotgun (WGS) entry which is preliminary data.</text>
</comment>
<feature type="non-terminal residue" evidence="1">
    <location>
        <position position="1"/>
    </location>
</feature>
<evidence type="ECO:0000313" key="2">
    <source>
        <dbReference type="Proteomes" id="UP000789405"/>
    </source>
</evidence>
<dbReference type="AlphaFoldDB" id="A0A9N9ED77"/>
<gene>
    <name evidence="1" type="ORF">DERYTH_LOCUS11398</name>
</gene>
<name>A0A9N9ED77_9GLOM</name>
<evidence type="ECO:0000313" key="1">
    <source>
        <dbReference type="EMBL" id="CAG8673798.1"/>
    </source>
</evidence>
<dbReference type="EMBL" id="CAJVPY010007014">
    <property type="protein sequence ID" value="CAG8673798.1"/>
    <property type="molecule type" value="Genomic_DNA"/>
</dbReference>
<proteinExistence type="predicted"/>
<keyword evidence="2" id="KW-1185">Reference proteome</keyword>
<accession>A0A9N9ED77</accession>
<dbReference type="Proteomes" id="UP000789405">
    <property type="component" value="Unassembled WGS sequence"/>
</dbReference>
<protein>
    <submittedName>
        <fullName evidence="1">25290_t:CDS:1</fullName>
    </submittedName>
</protein>
<organism evidence="1 2">
    <name type="scientific">Dentiscutata erythropus</name>
    <dbReference type="NCBI Taxonomy" id="1348616"/>
    <lineage>
        <taxon>Eukaryota</taxon>
        <taxon>Fungi</taxon>
        <taxon>Fungi incertae sedis</taxon>
        <taxon>Mucoromycota</taxon>
        <taxon>Glomeromycotina</taxon>
        <taxon>Glomeromycetes</taxon>
        <taxon>Diversisporales</taxon>
        <taxon>Gigasporaceae</taxon>
        <taxon>Dentiscutata</taxon>
    </lineage>
</organism>
<sequence>FYDTLLRDDKDETKPAKTTLVKPQVFLMKGKPKSEITKGKIC</sequence>